<protein>
    <submittedName>
        <fullName evidence="2">Uncharacterized protein</fullName>
    </submittedName>
</protein>
<comment type="caution">
    <text evidence="2">The sequence shown here is derived from an EMBL/GenBank/DDBJ whole genome shotgun (WGS) entry which is preliminary data.</text>
</comment>
<dbReference type="Proteomes" id="UP000703269">
    <property type="component" value="Unassembled WGS sequence"/>
</dbReference>
<evidence type="ECO:0000313" key="3">
    <source>
        <dbReference type="Proteomes" id="UP000703269"/>
    </source>
</evidence>
<organism evidence="2 3">
    <name type="scientific">Phanerochaete sordida</name>
    <dbReference type="NCBI Taxonomy" id="48140"/>
    <lineage>
        <taxon>Eukaryota</taxon>
        <taxon>Fungi</taxon>
        <taxon>Dikarya</taxon>
        <taxon>Basidiomycota</taxon>
        <taxon>Agaricomycotina</taxon>
        <taxon>Agaricomycetes</taxon>
        <taxon>Polyporales</taxon>
        <taxon>Phanerochaetaceae</taxon>
        <taxon>Phanerochaete</taxon>
    </lineage>
</organism>
<feature type="compositionally biased region" description="Polar residues" evidence="1">
    <location>
        <begin position="1"/>
        <end position="13"/>
    </location>
</feature>
<keyword evidence="3" id="KW-1185">Reference proteome</keyword>
<feature type="compositionally biased region" description="Low complexity" evidence="1">
    <location>
        <begin position="14"/>
        <end position="28"/>
    </location>
</feature>
<feature type="region of interest" description="Disordered" evidence="1">
    <location>
        <begin position="1"/>
        <end position="56"/>
    </location>
</feature>
<feature type="region of interest" description="Disordered" evidence="1">
    <location>
        <begin position="95"/>
        <end position="128"/>
    </location>
</feature>
<sequence length="387" mass="40939">MQSNLDTRSLQTMSSISSFSPLPSDASIRFLEKMLAPTPPRRHPDDTDEPPASPTRARLIRAQTLTSSELEIEGSSIETLVPVAPELDQMGEAKMGTKKKRSFAHAVKKASTKAARKLTPKSWGRGHSRPACHIAVQEVFKEAAPETTDEACTDLQAESLSPQSSSSGEVSNASTDSLTAVHGSPESDPEARFRYPATLESALVATTQPQDDPAQQPDPTLARLALHTLLFVPSSALLGALPFVAPAHLSRVAFHPLLHAGPRPGDAAAHHARTLPWHVGLALGLLAVGLRALARVHPACAFALLAALVARTWGAWADFDARAAGHAGGADDRATVWLVLAGLVRGAAAAGESDEVAAQDDGLDIVIHLKDRPHECLRIVVDCPEAA</sequence>
<evidence type="ECO:0000313" key="2">
    <source>
        <dbReference type="EMBL" id="GJE89140.1"/>
    </source>
</evidence>
<accession>A0A9P3LBF1</accession>
<feature type="compositionally biased region" description="Low complexity" evidence="1">
    <location>
        <begin position="159"/>
        <end position="171"/>
    </location>
</feature>
<dbReference type="OrthoDB" id="2803309at2759"/>
<evidence type="ECO:0000256" key="1">
    <source>
        <dbReference type="SAM" id="MobiDB-lite"/>
    </source>
</evidence>
<dbReference type="EMBL" id="BPQB01000011">
    <property type="protein sequence ID" value="GJE89140.1"/>
    <property type="molecule type" value="Genomic_DNA"/>
</dbReference>
<reference evidence="2 3" key="1">
    <citation type="submission" date="2021-08" db="EMBL/GenBank/DDBJ databases">
        <title>Draft Genome Sequence of Phanerochaete sordida strain YK-624.</title>
        <authorList>
            <person name="Mori T."/>
            <person name="Dohra H."/>
            <person name="Suzuki T."/>
            <person name="Kawagishi H."/>
            <person name="Hirai H."/>
        </authorList>
    </citation>
    <scope>NUCLEOTIDE SEQUENCE [LARGE SCALE GENOMIC DNA]</scope>
    <source>
        <strain evidence="2 3">YK-624</strain>
    </source>
</reference>
<gene>
    <name evidence="2" type="ORF">PsYK624_052340</name>
</gene>
<feature type="region of interest" description="Disordered" evidence="1">
    <location>
        <begin position="156"/>
        <end position="191"/>
    </location>
</feature>
<name>A0A9P3LBF1_9APHY</name>
<dbReference type="AlphaFoldDB" id="A0A9P3LBF1"/>
<proteinExistence type="predicted"/>
<feature type="compositionally biased region" description="Basic residues" evidence="1">
    <location>
        <begin position="96"/>
        <end position="128"/>
    </location>
</feature>